<protein>
    <submittedName>
        <fullName evidence="1">Maltose acetyltransferase</fullName>
    </submittedName>
</protein>
<evidence type="ECO:0000313" key="2">
    <source>
        <dbReference type="Proteomes" id="UP000220959"/>
    </source>
</evidence>
<organism evidence="1 2">
    <name type="scientific">Faecalibacterium langellae</name>
    <dbReference type="NCBI Taxonomy" id="3435293"/>
    <lineage>
        <taxon>Bacteria</taxon>
        <taxon>Bacillati</taxon>
        <taxon>Bacillota</taxon>
        <taxon>Clostridia</taxon>
        <taxon>Eubacteriales</taxon>
        <taxon>Oscillospiraceae</taxon>
        <taxon>Faecalibacterium</taxon>
    </lineage>
</organism>
<accession>A0ACC9D104</accession>
<comment type="caution">
    <text evidence="1">The sequence shown here is derived from an EMBL/GenBank/DDBJ whole genome shotgun (WGS) entry which is preliminary data.</text>
</comment>
<reference evidence="1 2" key="1">
    <citation type="journal article" date="2017" name="Front. Microbiol.">
        <title>New Insights into the Diversity of the Genus Faecalibacterium.</title>
        <authorList>
            <person name="Benevides L."/>
            <person name="Burman S."/>
            <person name="Martin R."/>
            <person name="Robert V."/>
            <person name="Thomas M."/>
            <person name="Miquel S."/>
            <person name="Chain F."/>
            <person name="Sokol H."/>
            <person name="Bermudez-Humaran L.G."/>
            <person name="Morrison M."/>
            <person name="Langella P."/>
            <person name="Azevedo V.A."/>
            <person name="Chatel J.M."/>
            <person name="Soares S."/>
        </authorList>
    </citation>
    <scope>NUCLEOTIDE SEQUENCE [LARGE SCALE GENOMIC DNA]</scope>
    <source>
        <strain evidence="2">CNCM I-4541</strain>
    </source>
</reference>
<keyword evidence="2" id="KW-1185">Reference proteome</keyword>
<sequence length="194" mass="21278">MTEREKWETGLWYDANYAPEICAEREKAEELYTAFNQTRPSEKAKRAELLHKLLPGMGEDVVILPHFYTDYGYNCSIGEGTYINHGAYLMDCAKITIGTHCFIGPNCGMYTAIHPLLPEERNKGLENTKPITLEDNVWLGGDVTILPGVTIGAGTTIGAGSVVTKDIPAGVVAAGNPCRVLRLITEKDSIAFKK</sequence>
<dbReference type="EMBL" id="NMTR01000013">
    <property type="protein sequence ID" value="PDX61598.1"/>
    <property type="molecule type" value="Genomic_DNA"/>
</dbReference>
<evidence type="ECO:0000313" key="1">
    <source>
        <dbReference type="EMBL" id="PDX61598.1"/>
    </source>
</evidence>
<name>A0ACC9D104_9FIRM</name>
<dbReference type="Proteomes" id="UP000220959">
    <property type="component" value="Unassembled WGS sequence"/>
</dbReference>
<gene>
    <name evidence="1" type="ORF">CGS49_05110</name>
</gene>
<proteinExistence type="predicted"/>